<feature type="domain" description="DSBA-like thioredoxin" evidence="1">
    <location>
        <begin position="8"/>
        <end position="185"/>
    </location>
</feature>
<dbReference type="AlphaFoldDB" id="A0A1I4NP20"/>
<gene>
    <name evidence="2" type="ORF">SAMN05216217_101452</name>
</gene>
<accession>A0A1I4NP20</accession>
<evidence type="ECO:0000259" key="1">
    <source>
        <dbReference type="Pfam" id="PF01323"/>
    </source>
</evidence>
<dbReference type="Gene3D" id="3.40.30.10">
    <property type="entry name" value="Glutaredoxin"/>
    <property type="match status" value="1"/>
</dbReference>
<dbReference type="STRING" id="1720063.SAMN05216217_101452"/>
<dbReference type="SUPFAM" id="SSF52833">
    <property type="entry name" value="Thioredoxin-like"/>
    <property type="match status" value="1"/>
</dbReference>
<dbReference type="GO" id="GO:0016491">
    <property type="term" value="F:oxidoreductase activity"/>
    <property type="evidence" value="ECO:0007669"/>
    <property type="project" value="InterPro"/>
</dbReference>
<dbReference type="EMBL" id="FOUI01000001">
    <property type="protein sequence ID" value="SFM17209.1"/>
    <property type="molecule type" value="Genomic_DNA"/>
</dbReference>
<dbReference type="RefSeq" id="WP_093472057.1">
    <property type="nucleotide sequence ID" value="NZ_FOUI01000001.1"/>
</dbReference>
<dbReference type="OrthoDB" id="9813770at2"/>
<keyword evidence="3" id="KW-1185">Reference proteome</keyword>
<evidence type="ECO:0000313" key="2">
    <source>
        <dbReference type="EMBL" id="SFM17209.1"/>
    </source>
</evidence>
<protein>
    <recommendedName>
        <fullName evidence="1">DSBA-like thioredoxin domain-containing protein</fullName>
    </recommendedName>
</protein>
<dbReference type="InterPro" id="IPR001853">
    <property type="entry name" value="DSBA-like_thioredoxin_dom"/>
</dbReference>
<dbReference type="PANTHER" id="PTHR13887:SF54">
    <property type="entry name" value="DSBA FAMILY PROTEIN"/>
    <property type="match status" value="1"/>
</dbReference>
<dbReference type="CDD" id="cd03025">
    <property type="entry name" value="DsbA_FrnE_like"/>
    <property type="match status" value="1"/>
</dbReference>
<dbReference type="InterPro" id="IPR036249">
    <property type="entry name" value="Thioredoxin-like_sf"/>
</dbReference>
<organism evidence="2 3">
    <name type="scientific">Halopseudomonas yangmingensis</name>
    <dbReference type="NCBI Taxonomy" id="1720063"/>
    <lineage>
        <taxon>Bacteria</taxon>
        <taxon>Pseudomonadati</taxon>
        <taxon>Pseudomonadota</taxon>
        <taxon>Gammaproteobacteria</taxon>
        <taxon>Pseudomonadales</taxon>
        <taxon>Pseudomonadaceae</taxon>
        <taxon>Halopseudomonas</taxon>
    </lineage>
</organism>
<name>A0A1I4NP20_9GAMM</name>
<evidence type="ECO:0000313" key="3">
    <source>
        <dbReference type="Proteomes" id="UP000243629"/>
    </source>
</evidence>
<reference evidence="3" key="1">
    <citation type="submission" date="2016-10" db="EMBL/GenBank/DDBJ databases">
        <authorList>
            <person name="Varghese N."/>
            <person name="Submissions S."/>
        </authorList>
    </citation>
    <scope>NUCLEOTIDE SEQUENCE [LARGE SCALE GENOMIC DNA]</scope>
    <source>
        <strain evidence="3">DSM 24213</strain>
    </source>
</reference>
<dbReference type="Pfam" id="PF01323">
    <property type="entry name" value="DSBA"/>
    <property type="match status" value="1"/>
</dbReference>
<sequence>MQQRLLYVMDPLCSWCWGFAPVLDAICQDYPQLSLHLVAGGLRPAPGRPLDASLCASLEEHWQAVAEASGQPFRQPQQLPAEFLYNTEPACRALVAARTLDPALSWPLVRRIQQAFYADLEDVTRPSRLVDLAAEVGYAAQSFAEHYDSEQASAALAADFSWVRDLGIAGFPTLLAQRNGQLALLANGYRPPSAVLELLQRWHAAGQAGC</sequence>
<proteinExistence type="predicted"/>
<dbReference type="Gene3D" id="1.10.472.60">
    <property type="entry name" value="putative protein disulfide isomerase domain"/>
    <property type="match status" value="1"/>
</dbReference>
<dbReference type="PANTHER" id="PTHR13887">
    <property type="entry name" value="GLUTATHIONE S-TRANSFERASE KAPPA"/>
    <property type="match status" value="1"/>
</dbReference>
<dbReference type="Proteomes" id="UP000243629">
    <property type="component" value="Unassembled WGS sequence"/>
</dbReference>